<protein>
    <recommendedName>
        <fullName evidence="3">Transposase MuDR plant domain-containing protein</fullName>
    </recommendedName>
</protein>
<gene>
    <name evidence="1" type="ORF">Ahy_B08g090315</name>
</gene>
<organism evidence="1 2">
    <name type="scientific">Arachis hypogaea</name>
    <name type="common">Peanut</name>
    <dbReference type="NCBI Taxonomy" id="3818"/>
    <lineage>
        <taxon>Eukaryota</taxon>
        <taxon>Viridiplantae</taxon>
        <taxon>Streptophyta</taxon>
        <taxon>Embryophyta</taxon>
        <taxon>Tracheophyta</taxon>
        <taxon>Spermatophyta</taxon>
        <taxon>Magnoliopsida</taxon>
        <taxon>eudicotyledons</taxon>
        <taxon>Gunneridae</taxon>
        <taxon>Pentapetalae</taxon>
        <taxon>rosids</taxon>
        <taxon>fabids</taxon>
        <taxon>Fabales</taxon>
        <taxon>Fabaceae</taxon>
        <taxon>Papilionoideae</taxon>
        <taxon>50 kb inversion clade</taxon>
        <taxon>dalbergioids sensu lato</taxon>
        <taxon>Dalbergieae</taxon>
        <taxon>Pterocarpus clade</taxon>
        <taxon>Arachis</taxon>
    </lineage>
</organism>
<keyword evidence="2" id="KW-1185">Reference proteome</keyword>
<accession>A0A444Y006</accession>
<dbReference type="Proteomes" id="UP000289738">
    <property type="component" value="Chromosome B08"/>
</dbReference>
<dbReference type="AlphaFoldDB" id="A0A444Y006"/>
<sequence>MLGENKTIDMEVQATTSMVRSQHSFGVPSFMRALDLETMNAPKFSESSNSELRNCYSAYTDVSFVQDGEFVVGMESSSREAVVMAIRNYTIFRDVDYRRKYCWKIRRYNGSHTFTIGTIFQHRSKLDSDTIVDAIRPLVEADPSLKIRVVIADVQLKFNYTISYHKAWLTK</sequence>
<dbReference type="EMBL" id="SDMP01000018">
    <property type="protein sequence ID" value="RYQ95247.1"/>
    <property type="molecule type" value="Genomic_DNA"/>
</dbReference>
<evidence type="ECO:0008006" key="3">
    <source>
        <dbReference type="Google" id="ProtNLM"/>
    </source>
</evidence>
<proteinExistence type="predicted"/>
<evidence type="ECO:0000313" key="1">
    <source>
        <dbReference type="EMBL" id="RYQ95247.1"/>
    </source>
</evidence>
<evidence type="ECO:0000313" key="2">
    <source>
        <dbReference type="Proteomes" id="UP000289738"/>
    </source>
</evidence>
<name>A0A444Y006_ARAHY</name>
<comment type="caution">
    <text evidence="1">The sequence shown here is derived from an EMBL/GenBank/DDBJ whole genome shotgun (WGS) entry which is preliminary data.</text>
</comment>
<reference evidence="1 2" key="1">
    <citation type="submission" date="2019-01" db="EMBL/GenBank/DDBJ databases">
        <title>Sequencing of cultivated peanut Arachis hypogaea provides insights into genome evolution and oil improvement.</title>
        <authorList>
            <person name="Chen X."/>
        </authorList>
    </citation>
    <scope>NUCLEOTIDE SEQUENCE [LARGE SCALE GENOMIC DNA]</scope>
    <source>
        <strain evidence="2">cv. Fuhuasheng</strain>
        <tissue evidence="1">Leaves</tissue>
    </source>
</reference>